<dbReference type="KEGG" id="pacr:FXN63_10570"/>
<keyword evidence="1 4" id="KW-0808">Transferase</keyword>
<feature type="domain" description="N-acetyltransferase" evidence="3">
    <location>
        <begin position="4"/>
        <end position="151"/>
    </location>
</feature>
<dbReference type="OrthoDB" id="9792929at2"/>
<dbReference type="PANTHER" id="PTHR43877">
    <property type="entry name" value="AMINOALKYLPHOSPHONATE N-ACETYLTRANSFERASE-RELATED-RELATED"/>
    <property type="match status" value="1"/>
</dbReference>
<dbReference type="Proteomes" id="UP000325161">
    <property type="component" value="Chromosome"/>
</dbReference>
<dbReference type="EMBL" id="CP043046">
    <property type="protein sequence ID" value="QEI06233.1"/>
    <property type="molecule type" value="Genomic_DNA"/>
</dbReference>
<dbReference type="SUPFAM" id="SSF55729">
    <property type="entry name" value="Acyl-CoA N-acyltransferases (Nat)"/>
    <property type="match status" value="1"/>
</dbReference>
<dbReference type="Pfam" id="PF00583">
    <property type="entry name" value="Acetyltransf_1"/>
    <property type="match status" value="1"/>
</dbReference>
<accession>A0A5C0AXS5</accession>
<dbReference type="PROSITE" id="PS51186">
    <property type="entry name" value="GNAT"/>
    <property type="match status" value="1"/>
</dbReference>
<dbReference type="AlphaFoldDB" id="A0A5C0AXS5"/>
<dbReference type="InterPro" id="IPR000182">
    <property type="entry name" value="GNAT_dom"/>
</dbReference>
<keyword evidence="2" id="KW-0012">Acyltransferase</keyword>
<proteinExistence type="predicted"/>
<evidence type="ECO:0000313" key="4">
    <source>
        <dbReference type="EMBL" id="QEI06233.1"/>
    </source>
</evidence>
<organism evidence="4 5">
    <name type="scientific">Pigmentiphaga aceris</name>
    <dbReference type="NCBI Taxonomy" id="1940612"/>
    <lineage>
        <taxon>Bacteria</taxon>
        <taxon>Pseudomonadati</taxon>
        <taxon>Pseudomonadota</taxon>
        <taxon>Betaproteobacteria</taxon>
        <taxon>Burkholderiales</taxon>
        <taxon>Alcaligenaceae</taxon>
        <taxon>Pigmentiphaga</taxon>
    </lineage>
</organism>
<dbReference type="InterPro" id="IPR016181">
    <property type="entry name" value="Acyl_CoA_acyltransferase"/>
</dbReference>
<sequence>MPFITVRQAVLCDLDACAVLFDEYRQFQGRESDLPAARAFIRARVDHGESVIFLAYEGDTPLGFTQLYPIFSSVSMARVFILNDLFVREAGRRKGVASHLLNAAEAYARELGAVRLSLVAAVDNVSAHQLYESRGWKPDQQFVAYHQALQS</sequence>
<evidence type="ECO:0000313" key="5">
    <source>
        <dbReference type="Proteomes" id="UP000325161"/>
    </source>
</evidence>
<dbReference type="RefSeq" id="WP_148814632.1">
    <property type="nucleotide sequence ID" value="NZ_CP043046.1"/>
</dbReference>
<dbReference type="GO" id="GO:0016747">
    <property type="term" value="F:acyltransferase activity, transferring groups other than amino-acyl groups"/>
    <property type="evidence" value="ECO:0007669"/>
    <property type="project" value="InterPro"/>
</dbReference>
<dbReference type="InterPro" id="IPR050832">
    <property type="entry name" value="Bact_Acetyltransf"/>
</dbReference>
<evidence type="ECO:0000256" key="1">
    <source>
        <dbReference type="ARBA" id="ARBA00022679"/>
    </source>
</evidence>
<protein>
    <submittedName>
        <fullName evidence="4">GNAT family N-acetyltransferase</fullName>
    </submittedName>
</protein>
<dbReference type="CDD" id="cd04301">
    <property type="entry name" value="NAT_SF"/>
    <property type="match status" value="1"/>
</dbReference>
<gene>
    <name evidence="4" type="ORF">FXN63_10570</name>
</gene>
<keyword evidence="5" id="KW-1185">Reference proteome</keyword>
<evidence type="ECO:0000256" key="2">
    <source>
        <dbReference type="ARBA" id="ARBA00023315"/>
    </source>
</evidence>
<reference evidence="4 5" key="1">
    <citation type="submission" date="2019-08" db="EMBL/GenBank/DDBJ databases">
        <title>Amphibian skin-associated Pigmentiphaga: genome sequence and occurrence across geography and hosts.</title>
        <authorList>
            <person name="Bletz M.C."/>
            <person name="Bunk B."/>
            <person name="Sproeer C."/>
            <person name="Biwer P."/>
            <person name="Reiter S."/>
            <person name="Rabemananjara F.C.E."/>
            <person name="Schulz S."/>
            <person name="Overmann J."/>
            <person name="Vences M."/>
        </authorList>
    </citation>
    <scope>NUCLEOTIDE SEQUENCE [LARGE SCALE GENOMIC DNA]</scope>
    <source>
        <strain evidence="4 5">Mada1488</strain>
    </source>
</reference>
<evidence type="ECO:0000259" key="3">
    <source>
        <dbReference type="PROSITE" id="PS51186"/>
    </source>
</evidence>
<dbReference type="Gene3D" id="3.40.630.30">
    <property type="match status" value="1"/>
</dbReference>
<dbReference type="PANTHER" id="PTHR43877:SF2">
    <property type="entry name" value="AMINOALKYLPHOSPHONATE N-ACETYLTRANSFERASE-RELATED"/>
    <property type="match status" value="1"/>
</dbReference>
<name>A0A5C0AXS5_9BURK</name>